<dbReference type="Pfam" id="PF00491">
    <property type="entry name" value="Arginase"/>
    <property type="match status" value="1"/>
</dbReference>
<evidence type="ECO:0000313" key="7">
    <source>
        <dbReference type="Proteomes" id="UP000250266"/>
    </source>
</evidence>
<dbReference type="InterPro" id="IPR006035">
    <property type="entry name" value="Ureohydrolase"/>
</dbReference>
<dbReference type="PROSITE" id="PS51409">
    <property type="entry name" value="ARGINASE_2"/>
    <property type="match status" value="1"/>
</dbReference>
<evidence type="ECO:0000313" key="6">
    <source>
        <dbReference type="EMBL" id="OCK82389.1"/>
    </source>
</evidence>
<dbReference type="GO" id="GO:0008783">
    <property type="term" value="F:agmatinase activity"/>
    <property type="evidence" value="ECO:0007669"/>
    <property type="project" value="TreeGrafter"/>
</dbReference>
<dbReference type="Proteomes" id="UP000250266">
    <property type="component" value="Unassembled WGS sequence"/>
</dbReference>
<reference evidence="6 7" key="1">
    <citation type="journal article" date="2016" name="Nat. Commun.">
        <title>Ectomycorrhizal ecology is imprinted in the genome of the dominant symbiotic fungus Cenococcum geophilum.</title>
        <authorList>
            <consortium name="DOE Joint Genome Institute"/>
            <person name="Peter M."/>
            <person name="Kohler A."/>
            <person name="Ohm R.A."/>
            <person name="Kuo A."/>
            <person name="Krutzmann J."/>
            <person name="Morin E."/>
            <person name="Arend M."/>
            <person name="Barry K.W."/>
            <person name="Binder M."/>
            <person name="Choi C."/>
            <person name="Clum A."/>
            <person name="Copeland A."/>
            <person name="Grisel N."/>
            <person name="Haridas S."/>
            <person name="Kipfer T."/>
            <person name="LaButti K."/>
            <person name="Lindquist E."/>
            <person name="Lipzen A."/>
            <person name="Maire R."/>
            <person name="Meier B."/>
            <person name="Mihaltcheva S."/>
            <person name="Molinier V."/>
            <person name="Murat C."/>
            <person name="Poggeler S."/>
            <person name="Quandt C.A."/>
            <person name="Sperisen C."/>
            <person name="Tritt A."/>
            <person name="Tisserant E."/>
            <person name="Crous P.W."/>
            <person name="Henrissat B."/>
            <person name="Nehls U."/>
            <person name="Egli S."/>
            <person name="Spatafora J.W."/>
            <person name="Grigoriev I.V."/>
            <person name="Martin F.M."/>
        </authorList>
    </citation>
    <scope>NUCLEOTIDE SEQUENCE [LARGE SCALE GENOMIC DNA]</scope>
    <source>
        <strain evidence="6 7">CBS 459.81</strain>
    </source>
</reference>
<dbReference type="PROSITE" id="PS01053">
    <property type="entry name" value="ARGINASE_1"/>
    <property type="match status" value="1"/>
</dbReference>
<evidence type="ECO:0000256" key="5">
    <source>
        <dbReference type="RuleBase" id="RU003684"/>
    </source>
</evidence>
<dbReference type="EMBL" id="KV744889">
    <property type="protein sequence ID" value="OCK82389.1"/>
    <property type="molecule type" value="Genomic_DNA"/>
</dbReference>
<evidence type="ECO:0000256" key="1">
    <source>
        <dbReference type="ARBA" id="ARBA00009227"/>
    </source>
</evidence>
<evidence type="ECO:0000256" key="2">
    <source>
        <dbReference type="ARBA" id="ARBA00022723"/>
    </source>
</evidence>
<dbReference type="PIRSF" id="PIRSF036979">
    <property type="entry name" value="Arginase"/>
    <property type="match status" value="1"/>
</dbReference>
<dbReference type="PRINTS" id="PR00116">
    <property type="entry name" value="ARGINASE"/>
</dbReference>
<dbReference type="InterPro" id="IPR023696">
    <property type="entry name" value="Ureohydrolase_dom_sf"/>
</dbReference>
<feature type="binding site" evidence="4">
    <location>
        <position position="184"/>
    </location>
    <ligand>
        <name>Mn(2+)</name>
        <dbReference type="ChEBI" id="CHEBI:29035"/>
        <label>1</label>
    </ligand>
</feature>
<dbReference type="PANTHER" id="PTHR11358">
    <property type="entry name" value="ARGINASE/AGMATINASE"/>
    <property type="match status" value="1"/>
</dbReference>
<protein>
    <submittedName>
        <fullName evidence="6">Arginase/deacetylase</fullName>
    </submittedName>
</protein>
<keyword evidence="3 5" id="KW-0378">Hydrolase</keyword>
<name>A0A8E2EEN2_9PEZI</name>
<dbReference type="AlphaFoldDB" id="A0A8E2EEN2"/>
<proteinExistence type="inferred from homology"/>
<feature type="binding site" evidence="4">
    <location>
        <position position="182"/>
    </location>
    <ligand>
        <name>Mn(2+)</name>
        <dbReference type="ChEBI" id="CHEBI:29035"/>
        <label>1</label>
    </ligand>
</feature>
<dbReference type="PANTHER" id="PTHR11358:SF26">
    <property type="entry name" value="GUANIDINO ACID HYDROLASE, MITOCHONDRIAL"/>
    <property type="match status" value="1"/>
</dbReference>
<gene>
    <name evidence="6" type="ORF">K432DRAFT_293321</name>
</gene>
<dbReference type="CDD" id="cd11592">
    <property type="entry name" value="Agmatinase_PAH"/>
    <property type="match status" value="1"/>
</dbReference>
<comment type="cofactor">
    <cofactor evidence="4">
        <name>Mn(2+)</name>
        <dbReference type="ChEBI" id="CHEBI:29035"/>
    </cofactor>
    <text evidence="4">Binds 2 manganese ions per subunit.</text>
</comment>
<dbReference type="GO" id="GO:0046872">
    <property type="term" value="F:metal ion binding"/>
    <property type="evidence" value="ECO:0007669"/>
    <property type="project" value="UniProtKB-KW"/>
</dbReference>
<feature type="binding site" evidence="4">
    <location>
        <position position="156"/>
    </location>
    <ligand>
        <name>Mn(2+)</name>
        <dbReference type="ChEBI" id="CHEBI:29035"/>
        <label>1</label>
    </ligand>
</feature>
<feature type="binding site" evidence="4">
    <location>
        <position position="284"/>
    </location>
    <ligand>
        <name>Mn(2+)</name>
        <dbReference type="ChEBI" id="CHEBI:29035"/>
        <label>1</label>
    </ligand>
</feature>
<organism evidence="6 7">
    <name type="scientific">Lepidopterella palustris CBS 459.81</name>
    <dbReference type="NCBI Taxonomy" id="1314670"/>
    <lineage>
        <taxon>Eukaryota</taxon>
        <taxon>Fungi</taxon>
        <taxon>Dikarya</taxon>
        <taxon>Ascomycota</taxon>
        <taxon>Pezizomycotina</taxon>
        <taxon>Dothideomycetes</taxon>
        <taxon>Pleosporomycetidae</taxon>
        <taxon>Mytilinidiales</taxon>
        <taxon>Argynnaceae</taxon>
        <taxon>Lepidopterella</taxon>
    </lineage>
</organism>
<accession>A0A8E2EEN2</accession>
<dbReference type="FunFam" id="3.40.800.10:FF:000014">
    <property type="entry name" value="Arginase family protein"/>
    <property type="match status" value="1"/>
</dbReference>
<keyword evidence="4" id="KW-0464">Manganese</keyword>
<sequence>MSIVPYCWALHSSPYEKTLLAERKWGFDWGYSGINTFGHLPHVKCLTQTNEPFDFAIVGIPFDTAVSYKPGARFGPRAVRAASARHLPSRGFNTHAGLNPYMDWARIIDCGDIPVSPFDNNLALRQMTEGLEELGFHPSSAGNTEPPKLLIIGGDHSIALPALRALNKVHEQPMAIVHFDAHLDTLHPHSYPSQWSSDQTKFTHGSMFWQAYAAGLVKNDSSIHVGLRTRLTGTDFSDYKNDERQGYLRLTTDDIDDIGTQGIINAITERVGFEIPVYLSIDIDVLDPAMAPGTGAPEAGGWTMREMNRILRGLRHVNVVGADIVEVAPAYDDRGETTGYAAAQIAYEILTSWVVLGKKHLKKETEVFEKSEL</sequence>
<keyword evidence="7" id="KW-1185">Reference proteome</keyword>
<dbReference type="InterPro" id="IPR020855">
    <property type="entry name" value="Ureohydrolase_Mn_BS"/>
</dbReference>
<dbReference type="OrthoDB" id="288726at2759"/>
<evidence type="ECO:0000256" key="4">
    <source>
        <dbReference type="PIRSR" id="PIRSR036979-1"/>
    </source>
</evidence>
<feature type="binding site" evidence="4">
    <location>
        <position position="282"/>
    </location>
    <ligand>
        <name>Mn(2+)</name>
        <dbReference type="ChEBI" id="CHEBI:29035"/>
        <label>1</label>
    </ligand>
</feature>
<feature type="binding site" evidence="4">
    <location>
        <position position="180"/>
    </location>
    <ligand>
        <name>Mn(2+)</name>
        <dbReference type="ChEBI" id="CHEBI:29035"/>
        <label>1</label>
    </ligand>
</feature>
<dbReference type="Gene3D" id="3.40.800.10">
    <property type="entry name" value="Ureohydrolase domain"/>
    <property type="match status" value="1"/>
</dbReference>
<dbReference type="GO" id="GO:0033389">
    <property type="term" value="P:putrescine biosynthetic process from arginine, via agmatine"/>
    <property type="evidence" value="ECO:0007669"/>
    <property type="project" value="TreeGrafter"/>
</dbReference>
<dbReference type="SUPFAM" id="SSF52768">
    <property type="entry name" value="Arginase/deacetylase"/>
    <property type="match status" value="1"/>
</dbReference>
<comment type="similarity">
    <text evidence="1">Belongs to the arginase family. Agmatinase subfamily.</text>
</comment>
<evidence type="ECO:0000256" key="3">
    <source>
        <dbReference type="ARBA" id="ARBA00022801"/>
    </source>
</evidence>
<keyword evidence="2 4" id="KW-0479">Metal-binding</keyword>